<dbReference type="Proteomes" id="UP000619238">
    <property type="component" value="Unassembled WGS sequence"/>
</dbReference>
<evidence type="ECO:0000313" key="1">
    <source>
        <dbReference type="EMBL" id="MBC8755568.1"/>
    </source>
</evidence>
<dbReference type="RefSeq" id="WP_187562618.1">
    <property type="nucleotide sequence ID" value="NZ_JACGWS010000007.1"/>
</dbReference>
<reference evidence="1 2" key="1">
    <citation type="submission" date="2020-07" db="EMBL/GenBank/DDBJ databases">
        <title>Description of Kordia aestuariivivens sp. nov., isolated from a tidal flat.</title>
        <authorList>
            <person name="Park S."/>
            <person name="Yoon J.-H."/>
        </authorList>
    </citation>
    <scope>NUCLEOTIDE SEQUENCE [LARGE SCALE GENOMIC DNA]</scope>
    <source>
        <strain evidence="1 2">YSTF-M3</strain>
    </source>
</reference>
<dbReference type="EMBL" id="JACGWS010000007">
    <property type="protein sequence ID" value="MBC8755568.1"/>
    <property type="molecule type" value="Genomic_DNA"/>
</dbReference>
<sequence length="57" mass="6278">MKKSKIKLGLNKKNISSLKSNSIIGGATGQACEPTRAHHKTCFMSCNDSHYNQCPNR</sequence>
<evidence type="ECO:0000313" key="2">
    <source>
        <dbReference type="Proteomes" id="UP000619238"/>
    </source>
</evidence>
<proteinExistence type="predicted"/>
<gene>
    <name evidence="1" type="ORF">H2O64_12900</name>
</gene>
<name>A0ABR7QAK1_9FLAO</name>
<comment type="caution">
    <text evidence="1">The sequence shown here is derived from an EMBL/GenBank/DDBJ whole genome shotgun (WGS) entry which is preliminary data.</text>
</comment>
<accession>A0ABR7QAK1</accession>
<dbReference type="PROSITE" id="PS51257">
    <property type="entry name" value="PROKAR_LIPOPROTEIN"/>
    <property type="match status" value="1"/>
</dbReference>
<evidence type="ECO:0008006" key="3">
    <source>
        <dbReference type="Google" id="ProtNLM"/>
    </source>
</evidence>
<organism evidence="1 2">
    <name type="scientific">Kordia aestuariivivens</name>
    <dbReference type="NCBI Taxonomy" id="2759037"/>
    <lineage>
        <taxon>Bacteria</taxon>
        <taxon>Pseudomonadati</taxon>
        <taxon>Bacteroidota</taxon>
        <taxon>Flavobacteriia</taxon>
        <taxon>Flavobacteriales</taxon>
        <taxon>Flavobacteriaceae</taxon>
        <taxon>Kordia</taxon>
    </lineage>
</organism>
<protein>
    <recommendedName>
        <fullName evidence="3">Bacteriocin</fullName>
    </recommendedName>
</protein>
<keyword evidence="2" id="KW-1185">Reference proteome</keyword>